<evidence type="ECO:0000313" key="3">
    <source>
        <dbReference type="Proteomes" id="UP000749559"/>
    </source>
</evidence>
<dbReference type="OrthoDB" id="194468at2759"/>
<dbReference type="EMBL" id="CAIIXF020000003">
    <property type="protein sequence ID" value="CAH1779826.1"/>
    <property type="molecule type" value="Genomic_DNA"/>
</dbReference>
<evidence type="ECO:0000256" key="1">
    <source>
        <dbReference type="ARBA" id="ARBA00007461"/>
    </source>
</evidence>
<proteinExistence type="inferred from homology"/>
<protein>
    <submittedName>
        <fullName evidence="2">Uncharacterized protein</fullName>
    </submittedName>
</protein>
<name>A0A8J1UPC6_OWEFU</name>
<sequence length="197" mass="22486">MAEINVNAKAYCKLLLHVAKYPHTAVNGVLVAPRQREGDPKTINIVDCFPFFHTPLSLAPMLEVALSQVDAYCKEQGLAMCGYYQANEHEDDNVPNEVAKKIAEKIVDSYPGGCLLMVNNKRISSEQRDIYTVYQKKDTNWKQQDINRCNIDEAGLEAARALLEQRSYRQLMDWDNHLDDIINDWKNPIINEQISAM</sequence>
<accession>A0A8J1UPC6</accession>
<comment type="caution">
    <text evidence="2">The sequence shown here is derived from an EMBL/GenBank/DDBJ whole genome shotgun (WGS) entry which is preliminary data.</text>
</comment>
<dbReference type="InterPro" id="IPR005366">
    <property type="entry name" value="EMC8/9"/>
</dbReference>
<gene>
    <name evidence="2" type="ORF">OFUS_LOCUS6595</name>
</gene>
<dbReference type="Proteomes" id="UP000749559">
    <property type="component" value="Unassembled WGS sequence"/>
</dbReference>
<organism evidence="2 3">
    <name type="scientific">Owenia fusiformis</name>
    <name type="common">Polychaete worm</name>
    <dbReference type="NCBI Taxonomy" id="6347"/>
    <lineage>
        <taxon>Eukaryota</taxon>
        <taxon>Metazoa</taxon>
        <taxon>Spiralia</taxon>
        <taxon>Lophotrochozoa</taxon>
        <taxon>Annelida</taxon>
        <taxon>Polychaeta</taxon>
        <taxon>Sedentaria</taxon>
        <taxon>Canalipalpata</taxon>
        <taxon>Sabellida</taxon>
        <taxon>Oweniida</taxon>
        <taxon>Oweniidae</taxon>
        <taxon>Owenia</taxon>
    </lineage>
</organism>
<dbReference type="PROSITE" id="PS50249">
    <property type="entry name" value="MPN"/>
    <property type="match status" value="1"/>
</dbReference>
<dbReference type="PANTHER" id="PTHR12941">
    <property type="entry name" value="ER MEMBRANE PROTEIN COMPLEX"/>
    <property type="match status" value="1"/>
</dbReference>
<evidence type="ECO:0000313" key="2">
    <source>
        <dbReference type="EMBL" id="CAH1779826.1"/>
    </source>
</evidence>
<keyword evidence="3" id="KW-1185">Reference proteome</keyword>
<comment type="similarity">
    <text evidence="1">Belongs to the EMC8/EMC9 family.</text>
</comment>
<dbReference type="Pfam" id="PF03665">
    <property type="entry name" value="UPF0172"/>
    <property type="match status" value="1"/>
</dbReference>
<dbReference type="GO" id="GO:0072546">
    <property type="term" value="C:EMC complex"/>
    <property type="evidence" value="ECO:0007669"/>
    <property type="project" value="InterPro"/>
</dbReference>
<reference evidence="2" key="1">
    <citation type="submission" date="2022-03" db="EMBL/GenBank/DDBJ databases">
        <authorList>
            <person name="Martin C."/>
        </authorList>
    </citation>
    <scope>NUCLEOTIDE SEQUENCE</scope>
</reference>
<dbReference type="InterPro" id="IPR037518">
    <property type="entry name" value="MPN"/>
</dbReference>
<dbReference type="AlphaFoldDB" id="A0A8J1UPC6"/>
<dbReference type="CDD" id="cd08060">
    <property type="entry name" value="MPN_UPF0172"/>
    <property type="match status" value="1"/>
</dbReference>
<dbReference type="PANTHER" id="PTHR12941:SF10">
    <property type="entry name" value="ER MEMBRANE PROTEIN COMPLEX SUBUNIT 8_9 HOMOLOG"/>
    <property type="match status" value="1"/>
</dbReference>